<sequence>MLFAKITAFHVYEHHDVENDTVDQCELCILAIDNQQSETTSFSFVALDQPSFLWDYEPRVFFSSIQIPKTQLESHHCSRPPPSVI</sequence>
<reference evidence="1 2" key="1">
    <citation type="submission" date="2018-10" db="EMBL/GenBank/DDBJ databases">
        <title>Ulvibacterium marinum gen. nov., sp. nov., a novel marine bacterium of the family Flavobacteriaceae, isolated from a culture of the green alga Ulva prolifera.</title>
        <authorList>
            <person name="Zhang Z."/>
        </authorList>
    </citation>
    <scope>NUCLEOTIDE SEQUENCE [LARGE SCALE GENOMIC DNA]</scope>
    <source>
        <strain evidence="1 2">CCMM003</strain>
    </source>
</reference>
<gene>
    <name evidence="1" type="ORF">D7Z94_24690</name>
</gene>
<comment type="caution">
    <text evidence="1">The sequence shown here is derived from an EMBL/GenBank/DDBJ whole genome shotgun (WGS) entry which is preliminary data.</text>
</comment>
<dbReference type="EMBL" id="RBCJ01000006">
    <property type="protein sequence ID" value="RKN76977.1"/>
    <property type="molecule type" value="Genomic_DNA"/>
</dbReference>
<dbReference type="AlphaFoldDB" id="A0A3B0BYP1"/>
<organism evidence="1 2">
    <name type="scientific">Ulvibacterium marinum</name>
    <dbReference type="NCBI Taxonomy" id="2419782"/>
    <lineage>
        <taxon>Bacteria</taxon>
        <taxon>Pseudomonadati</taxon>
        <taxon>Bacteroidota</taxon>
        <taxon>Flavobacteriia</taxon>
        <taxon>Flavobacteriales</taxon>
        <taxon>Flavobacteriaceae</taxon>
        <taxon>Ulvibacterium</taxon>
    </lineage>
</organism>
<proteinExistence type="predicted"/>
<accession>A0A3B0BYP1</accession>
<evidence type="ECO:0000313" key="2">
    <source>
        <dbReference type="Proteomes" id="UP000276603"/>
    </source>
</evidence>
<dbReference type="Proteomes" id="UP000276603">
    <property type="component" value="Unassembled WGS sequence"/>
</dbReference>
<evidence type="ECO:0000313" key="1">
    <source>
        <dbReference type="EMBL" id="RKN76977.1"/>
    </source>
</evidence>
<name>A0A3B0BYP1_9FLAO</name>
<keyword evidence="2" id="KW-1185">Reference proteome</keyword>
<protein>
    <submittedName>
        <fullName evidence="1">Uncharacterized protein</fullName>
    </submittedName>
</protein>